<dbReference type="InterPro" id="IPR013103">
    <property type="entry name" value="RVT_2"/>
</dbReference>
<dbReference type="EMBL" id="JAJSOW010000001">
    <property type="protein sequence ID" value="KAI9200743.1"/>
    <property type="molecule type" value="Genomic_DNA"/>
</dbReference>
<keyword evidence="3" id="KW-1185">Reference proteome</keyword>
<comment type="caution">
    <text evidence="2">The sequence shown here is derived from an EMBL/GenBank/DDBJ whole genome shotgun (WGS) entry which is preliminary data.</text>
</comment>
<dbReference type="Proteomes" id="UP001064489">
    <property type="component" value="Chromosome 9"/>
</dbReference>
<dbReference type="AlphaFoldDB" id="A0AAD5P569"/>
<evidence type="ECO:0000313" key="2">
    <source>
        <dbReference type="EMBL" id="KAI9200743.1"/>
    </source>
</evidence>
<feature type="domain" description="Reverse transcriptase Ty1/copia-type" evidence="1">
    <location>
        <begin position="1"/>
        <end position="96"/>
    </location>
</feature>
<name>A0AAD5P569_ACENE</name>
<accession>A0AAD5P569</accession>
<organism evidence="2 3">
    <name type="scientific">Acer negundo</name>
    <name type="common">Box elder</name>
    <dbReference type="NCBI Taxonomy" id="4023"/>
    <lineage>
        <taxon>Eukaryota</taxon>
        <taxon>Viridiplantae</taxon>
        <taxon>Streptophyta</taxon>
        <taxon>Embryophyta</taxon>
        <taxon>Tracheophyta</taxon>
        <taxon>Spermatophyta</taxon>
        <taxon>Magnoliopsida</taxon>
        <taxon>eudicotyledons</taxon>
        <taxon>Gunneridae</taxon>
        <taxon>Pentapetalae</taxon>
        <taxon>rosids</taxon>
        <taxon>malvids</taxon>
        <taxon>Sapindales</taxon>
        <taxon>Sapindaceae</taxon>
        <taxon>Hippocastanoideae</taxon>
        <taxon>Acereae</taxon>
        <taxon>Acer</taxon>
    </lineage>
</organism>
<proteinExistence type="predicted"/>
<reference evidence="2" key="1">
    <citation type="journal article" date="2022" name="Plant J.">
        <title>Strategies of tolerance reflected in two North American maple genomes.</title>
        <authorList>
            <person name="McEvoy S.L."/>
            <person name="Sezen U.U."/>
            <person name="Trouern-Trend A."/>
            <person name="McMahon S.M."/>
            <person name="Schaberg P.G."/>
            <person name="Yang J."/>
            <person name="Wegrzyn J.L."/>
            <person name="Swenson N.G."/>
        </authorList>
    </citation>
    <scope>NUCLEOTIDE SEQUENCE</scope>
    <source>
        <strain evidence="2">91603</strain>
    </source>
</reference>
<dbReference type="Pfam" id="PF07727">
    <property type="entry name" value="RVT_2"/>
    <property type="match status" value="1"/>
</dbReference>
<reference evidence="2" key="2">
    <citation type="submission" date="2023-02" db="EMBL/GenBank/DDBJ databases">
        <authorList>
            <person name="Swenson N.G."/>
            <person name="Wegrzyn J.L."/>
            <person name="Mcevoy S.L."/>
        </authorList>
    </citation>
    <scope>NUCLEOTIDE SEQUENCE</scope>
    <source>
        <strain evidence="2">91603</strain>
        <tissue evidence="2">Leaf</tissue>
    </source>
</reference>
<protein>
    <recommendedName>
        <fullName evidence="1">Reverse transcriptase Ty1/copia-type domain-containing protein</fullName>
    </recommendedName>
</protein>
<gene>
    <name evidence="2" type="ORF">LWI28_012607</name>
</gene>
<evidence type="ECO:0000259" key="1">
    <source>
        <dbReference type="Pfam" id="PF07727"/>
    </source>
</evidence>
<evidence type="ECO:0000313" key="3">
    <source>
        <dbReference type="Proteomes" id="UP001064489"/>
    </source>
</evidence>
<sequence>MDVNSAFLNGFLQGVVFVEQPKRFVDAHQLNYVNRLKEALYSLKQASRAWYECLTTFLIDNDYTRGSVDKTLFIKRNKDELFIAQIYVNDIVFGFTNNTKF</sequence>